<evidence type="ECO:0008006" key="3">
    <source>
        <dbReference type="Google" id="ProtNLM"/>
    </source>
</evidence>
<organism evidence="1 2">
    <name type="scientific">Paenibacillus solanacearum</name>
    <dbReference type="NCBI Taxonomy" id="2048548"/>
    <lineage>
        <taxon>Bacteria</taxon>
        <taxon>Bacillati</taxon>
        <taxon>Bacillota</taxon>
        <taxon>Bacilli</taxon>
        <taxon>Bacillales</taxon>
        <taxon>Paenibacillaceae</taxon>
        <taxon>Paenibacillus</taxon>
    </lineage>
</organism>
<proteinExistence type="predicted"/>
<keyword evidence="2" id="KW-1185">Reference proteome</keyword>
<sequence length="96" mass="11328">MAAWLRRWRKNNGELKLAPSVQQDRYLLVQEIRKAHLEWEIAQKRFEYVTEKEQIDYSIYALEAAEKRFEMLLKQAKNMKISAGEVAASRTTEGLL</sequence>
<protein>
    <recommendedName>
        <fullName evidence="3">DUF2508 family protein</fullName>
    </recommendedName>
</protein>
<dbReference type="Proteomes" id="UP000693672">
    <property type="component" value="Unassembled WGS sequence"/>
</dbReference>
<gene>
    <name evidence="1" type="ORF">PAESOLCIP111_05764</name>
</gene>
<comment type="caution">
    <text evidence="1">The sequence shown here is derived from an EMBL/GenBank/DDBJ whole genome shotgun (WGS) entry which is preliminary data.</text>
</comment>
<dbReference type="RefSeq" id="WP_218095451.1">
    <property type="nucleotide sequence ID" value="NZ_CAJVAS010000046.1"/>
</dbReference>
<dbReference type="Pfam" id="PF10704">
    <property type="entry name" value="DUF2508"/>
    <property type="match status" value="1"/>
</dbReference>
<evidence type="ECO:0000313" key="1">
    <source>
        <dbReference type="EMBL" id="CAG7648974.1"/>
    </source>
</evidence>
<dbReference type="AlphaFoldDB" id="A0A916K721"/>
<dbReference type="InterPro" id="IPR019644">
    <property type="entry name" value="DUF2508"/>
</dbReference>
<accession>A0A916K721</accession>
<dbReference type="EMBL" id="CAJVAS010000046">
    <property type="protein sequence ID" value="CAG7648974.1"/>
    <property type="molecule type" value="Genomic_DNA"/>
</dbReference>
<reference evidence="1" key="1">
    <citation type="submission" date="2021-06" db="EMBL/GenBank/DDBJ databases">
        <authorList>
            <person name="Criscuolo A."/>
        </authorList>
    </citation>
    <scope>NUCLEOTIDE SEQUENCE</scope>
    <source>
        <strain evidence="1">CIP111600</strain>
    </source>
</reference>
<evidence type="ECO:0000313" key="2">
    <source>
        <dbReference type="Proteomes" id="UP000693672"/>
    </source>
</evidence>
<name>A0A916K721_9BACL</name>